<organism evidence="2 3">
    <name type="scientific">Chromobacterium rhizoryzae</name>
    <dbReference type="NCBI Taxonomy" id="1778675"/>
    <lineage>
        <taxon>Bacteria</taxon>
        <taxon>Pseudomonadati</taxon>
        <taxon>Pseudomonadota</taxon>
        <taxon>Betaproteobacteria</taxon>
        <taxon>Neisseriales</taxon>
        <taxon>Chromobacteriaceae</taxon>
        <taxon>Chromobacterium</taxon>
    </lineage>
</organism>
<feature type="transmembrane region" description="Helical" evidence="1">
    <location>
        <begin position="24"/>
        <end position="46"/>
    </location>
</feature>
<name>A0AAD0RSD7_9NEIS</name>
<reference evidence="2 3" key="1">
    <citation type="submission" date="2018-08" db="EMBL/GenBank/DDBJ databases">
        <title>Complete genome sequence of JP2-74.</title>
        <authorList>
            <person name="Wu L."/>
        </authorList>
    </citation>
    <scope>NUCLEOTIDE SEQUENCE [LARGE SCALE GENOMIC DNA]</scope>
    <source>
        <strain evidence="2 3">JP2-74</strain>
    </source>
</reference>
<dbReference type="Proteomes" id="UP000259465">
    <property type="component" value="Chromosome"/>
</dbReference>
<accession>A0AAD0RSD7</accession>
<proteinExistence type="predicted"/>
<keyword evidence="1" id="KW-0472">Membrane</keyword>
<sequence>MPIDFLAVDPDGGSKETSMFSRKLMLVVLGALTPFAAMAADIYIGMLSMNEGAMRLTRCSIGKPVYLLLSREGRPLTEWPGVSPQALDDRARTSARILGEFEERDGKPALRVEGIDAIRSGESCHLDDWLDEQAAPGVEPR</sequence>
<dbReference type="KEGG" id="crz:D1345_12500"/>
<evidence type="ECO:0000256" key="1">
    <source>
        <dbReference type="SAM" id="Phobius"/>
    </source>
</evidence>
<keyword evidence="3" id="KW-1185">Reference proteome</keyword>
<dbReference type="EMBL" id="CP031968">
    <property type="protein sequence ID" value="AXT46968.1"/>
    <property type="molecule type" value="Genomic_DNA"/>
</dbReference>
<keyword evidence="1" id="KW-1133">Transmembrane helix</keyword>
<gene>
    <name evidence="2" type="ORF">D1345_12500</name>
</gene>
<evidence type="ECO:0000313" key="2">
    <source>
        <dbReference type="EMBL" id="AXT46968.1"/>
    </source>
</evidence>
<keyword evidence="1" id="KW-0812">Transmembrane</keyword>
<dbReference type="AlphaFoldDB" id="A0AAD0RSD7"/>
<protein>
    <submittedName>
        <fullName evidence="2">Uncharacterized protein</fullName>
    </submittedName>
</protein>
<evidence type="ECO:0000313" key="3">
    <source>
        <dbReference type="Proteomes" id="UP000259465"/>
    </source>
</evidence>